<reference evidence="1" key="1">
    <citation type="journal article" date="2014" name="Front. Microbiol.">
        <title>High frequency of phylogenetically diverse reductive dehalogenase-homologous genes in deep subseafloor sedimentary metagenomes.</title>
        <authorList>
            <person name="Kawai M."/>
            <person name="Futagami T."/>
            <person name="Toyoda A."/>
            <person name="Takaki Y."/>
            <person name="Nishi S."/>
            <person name="Hori S."/>
            <person name="Arai W."/>
            <person name="Tsubouchi T."/>
            <person name="Morono Y."/>
            <person name="Uchiyama I."/>
            <person name="Ito T."/>
            <person name="Fujiyama A."/>
            <person name="Inagaki F."/>
            <person name="Takami H."/>
        </authorList>
    </citation>
    <scope>NUCLEOTIDE SEQUENCE</scope>
    <source>
        <strain evidence="1">Expedition CK06-06</strain>
    </source>
</reference>
<proteinExistence type="predicted"/>
<gene>
    <name evidence="1" type="ORF">S12H4_54038</name>
</gene>
<organism evidence="1">
    <name type="scientific">marine sediment metagenome</name>
    <dbReference type="NCBI Taxonomy" id="412755"/>
    <lineage>
        <taxon>unclassified sequences</taxon>
        <taxon>metagenomes</taxon>
        <taxon>ecological metagenomes</taxon>
    </lineage>
</organism>
<protein>
    <submittedName>
        <fullName evidence="1">Uncharacterized protein</fullName>
    </submittedName>
</protein>
<name>X1TNK8_9ZZZZ</name>
<sequence>LGRWHWFGEKKPGKWNPHDNILVDIGSLSEQKREAVQPAVDQRKEELRAGEQTKKFRKELRGIECYEKGISGYLPKPLLEAVQADLRAVLNMPDLIVHYSYCDKPGQICQKVRYVTRATFLDHDWDPYMARELYKFRKYTMVGKLEG</sequence>
<feature type="non-terminal residue" evidence="1">
    <location>
        <position position="1"/>
    </location>
</feature>
<evidence type="ECO:0000313" key="1">
    <source>
        <dbReference type="EMBL" id="GAJ06913.1"/>
    </source>
</evidence>
<dbReference type="AlphaFoldDB" id="X1TNK8"/>
<accession>X1TNK8</accession>
<comment type="caution">
    <text evidence="1">The sequence shown here is derived from an EMBL/GenBank/DDBJ whole genome shotgun (WGS) entry which is preliminary data.</text>
</comment>
<dbReference type="EMBL" id="BARW01034483">
    <property type="protein sequence ID" value="GAJ06913.1"/>
    <property type="molecule type" value="Genomic_DNA"/>
</dbReference>